<comment type="caution">
    <text evidence="2">The sequence shown here is derived from an EMBL/GenBank/DDBJ whole genome shotgun (WGS) entry which is preliminary data.</text>
</comment>
<dbReference type="InterPro" id="IPR015797">
    <property type="entry name" value="NUDIX_hydrolase-like_dom_sf"/>
</dbReference>
<dbReference type="PANTHER" id="PTHR12992">
    <property type="entry name" value="NUDIX HYDROLASE"/>
    <property type="match status" value="1"/>
</dbReference>
<dbReference type="OrthoDB" id="10260614at2759"/>
<dbReference type="SUPFAM" id="SSF55811">
    <property type="entry name" value="Nudix"/>
    <property type="match status" value="1"/>
</dbReference>
<evidence type="ECO:0000259" key="1">
    <source>
        <dbReference type="PROSITE" id="PS51462"/>
    </source>
</evidence>
<feature type="domain" description="Nudix hydrolase" evidence="1">
    <location>
        <begin position="41"/>
        <end position="179"/>
    </location>
</feature>
<accession>A0A9P3FZU1</accession>
<reference evidence="2 3" key="1">
    <citation type="submission" date="2021-08" db="EMBL/GenBank/DDBJ databases">
        <title>Draft Genome Sequence of Phanerochaete sordida strain YK-624.</title>
        <authorList>
            <person name="Mori T."/>
            <person name="Dohra H."/>
            <person name="Suzuki T."/>
            <person name="Kawagishi H."/>
            <person name="Hirai H."/>
        </authorList>
    </citation>
    <scope>NUCLEOTIDE SEQUENCE [LARGE SCALE GENOMIC DNA]</scope>
    <source>
        <strain evidence="2 3">YK-624</strain>
    </source>
</reference>
<dbReference type="PANTHER" id="PTHR12992:SF45">
    <property type="entry name" value="NUDIX HYDROLASE DOMAIN-CONTAINING PROTEIN"/>
    <property type="match status" value="1"/>
</dbReference>
<dbReference type="EMBL" id="BPQB01000002">
    <property type="protein sequence ID" value="GJE85606.1"/>
    <property type="molecule type" value="Genomic_DNA"/>
</dbReference>
<dbReference type="GO" id="GO:0010945">
    <property type="term" value="F:coenzyme A diphosphatase activity"/>
    <property type="evidence" value="ECO:0007669"/>
    <property type="project" value="InterPro"/>
</dbReference>
<dbReference type="InterPro" id="IPR045121">
    <property type="entry name" value="CoAse"/>
</dbReference>
<proteinExistence type="predicted"/>
<evidence type="ECO:0000313" key="3">
    <source>
        <dbReference type="Proteomes" id="UP000703269"/>
    </source>
</evidence>
<dbReference type="Gene3D" id="3.90.79.10">
    <property type="entry name" value="Nucleoside Triphosphate Pyrophosphohydrolase"/>
    <property type="match status" value="1"/>
</dbReference>
<dbReference type="CDD" id="cd03426">
    <property type="entry name" value="NUDIX_CoAse_Nudt7"/>
    <property type="match status" value="1"/>
</dbReference>
<evidence type="ECO:0000313" key="2">
    <source>
        <dbReference type="EMBL" id="GJE85606.1"/>
    </source>
</evidence>
<dbReference type="AlphaFoldDB" id="A0A9P3FZU1"/>
<dbReference type="Pfam" id="PF00293">
    <property type="entry name" value="NUDIX"/>
    <property type="match status" value="1"/>
</dbReference>
<dbReference type="PROSITE" id="PS51462">
    <property type="entry name" value="NUDIX"/>
    <property type="match status" value="1"/>
</dbReference>
<keyword evidence="3" id="KW-1185">Reference proteome</keyword>
<protein>
    <submittedName>
        <fullName evidence="2">CoA pyrophosphatase</fullName>
    </submittedName>
</protein>
<name>A0A9P3FZU1_9APHY</name>
<dbReference type="InterPro" id="IPR000086">
    <property type="entry name" value="NUDIX_hydrolase_dom"/>
</dbReference>
<dbReference type="Proteomes" id="UP000703269">
    <property type="component" value="Unassembled WGS sequence"/>
</dbReference>
<sequence length="280" mass="31406">MTVLHTQPPDFSGLSKRSQQCIERLLAHKAEDIDLSNVPKKKRAGVLVLLYEKNDTLRVLLTTRSKTLRTHPGQTALPGGKMDETDKDIVDTAYREAFEEVALPLQHPSIHTLCVLRPFVALTKLLVSPVVTFLTDLAVLDNLIPSQGEVDVIFDHPLEALLDPQLSAQENLVEVGSELWPYEEQFYNYTDSQWTWLGNSWYKMHRFRSSASAIKGLTAEILIMTATIAFGRPPSYTRYAPGQPTTFADILRALDSESTYFTELREARLPQPGGVIVGRV</sequence>
<gene>
    <name evidence="2" type="ORF">PsYK624_016850</name>
</gene>
<dbReference type="GO" id="GO:0015938">
    <property type="term" value="P:coenzyme A catabolic process"/>
    <property type="evidence" value="ECO:0007669"/>
    <property type="project" value="TreeGrafter"/>
</dbReference>
<organism evidence="2 3">
    <name type="scientific">Phanerochaete sordida</name>
    <dbReference type="NCBI Taxonomy" id="48140"/>
    <lineage>
        <taxon>Eukaryota</taxon>
        <taxon>Fungi</taxon>
        <taxon>Dikarya</taxon>
        <taxon>Basidiomycota</taxon>
        <taxon>Agaricomycotina</taxon>
        <taxon>Agaricomycetes</taxon>
        <taxon>Polyporales</taxon>
        <taxon>Phanerochaetaceae</taxon>
        <taxon>Phanerochaete</taxon>
    </lineage>
</organism>